<keyword evidence="8 13" id="KW-0238">DNA-binding</keyword>
<evidence type="ECO:0000256" key="6">
    <source>
        <dbReference type="ARBA" id="ARBA00022839"/>
    </source>
</evidence>
<feature type="compositionally biased region" description="Acidic residues" evidence="15">
    <location>
        <begin position="543"/>
        <end position="558"/>
    </location>
</feature>
<dbReference type="InterPro" id="IPR011335">
    <property type="entry name" value="Restrct_endonuc-II-like"/>
</dbReference>
<dbReference type="Pfam" id="PF00580">
    <property type="entry name" value="UvrD-helicase"/>
    <property type="match status" value="1"/>
</dbReference>
<evidence type="ECO:0000256" key="12">
    <source>
        <dbReference type="ARBA" id="ARBA00048988"/>
    </source>
</evidence>
<dbReference type="PANTHER" id="PTHR11070">
    <property type="entry name" value="UVRD / RECB / PCRA DNA HELICASE FAMILY MEMBER"/>
    <property type="match status" value="1"/>
</dbReference>
<dbReference type="Pfam" id="PF12705">
    <property type="entry name" value="PDDEXK_1"/>
    <property type="match status" value="1"/>
</dbReference>
<evidence type="ECO:0000256" key="11">
    <source>
        <dbReference type="ARBA" id="ARBA00034617"/>
    </source>
</evidence>
<dbReference type="GO" id="GO:0016887">
    <property type="term" value="F:ATP hydrolysis activity"/>
    <property type="evidence" value="ECO:0007669"/>
    <property type="project" value="RHEA"/>
</dbReference>
<keyword evidence="10 13" id="KW-0413">Isomerase</keyword>
<dbReference type="GO" id="GO:0008408">
    <property type="term" value="F:3'-5' exonuclease activity"/>
    <property type="evidence" value="ECO:0007669"/>
    <property type="project" value="UniProtKB-UniRule"/>
</dbReference>
<evidence type="ECO:0000313" key="19">
    <source>
        <dbReference type="Proteomes" id="UP000254664"/>
    </source>
</evidence>
<comment type="function">
    <text evidence="13">The heterodimer acts as both an ATP-dependent DNA helicase and an ATP-dependent, dual-direction single-stranded exonuclease. Recognizes the chi site generating a DNA molecule suitable for the initiation of homologous recombination. The AddA nuclease domain is required for chi fragment generation; this subunit has the helicase and 3' -&gt; 5' nuclease activities.</text>
</comment>
<dbReference type="GO" id="GO:0033202">
    <property type="term" value="C:DNA helicase complex"/>
    <property type="evidence" value="ECO:0007669"/>
    <property type="project" value="TreeGrafter"/>
</dbReference>
<dbReference type="InterPro" id="IPR014152">
    <property type="entry name" value="AddA"/>
</dbReference>
<dbReference type="InterPro" id="IPR027417">
    <property type="entry name" value="P-loop_NTPase"/>
</dbReference>
<evidence type="ECO:0000259" key="17">
    <source>
        <dbReference type="PROSITE" id="PS51217"/>
    </source>
</evidence>
<comment type="similarity">
    <text evidence="13">Belongs to the helicase family. AddA subfamily.</text>
</comment>
<dbReference type="InterPro" id="IPR014017">
    <property type="entry name" value="DNA_helicase_UvrD-like_C"/>
</dbReference>
<keyword evidence="6 13" id="KW-0269">Exonuclease</keyword>
<keyword evidence="2 13" id="KW-0547">Nucleotide-binding</keyword>
<name>A0A381J440_9CLOT</name>
<dbReference type="NCBIfam" id="TIGR02785">
    <property type="entry name" value="addA_Gpos"/>
    <property type="match status" value="1"/>
</dbReference>
<evidence type="ECO:0000256" key="13">
    <source>
        <dbReference type="HAMAP-Rule" id="MF_01451"/>
    </source>
</evidence>
<evidence type="ECO:0000313" key="18">
    <source>
        <dbReference type="EMBL" id="SUY44844.1"/>
    </source>
</evidence>
<keyword evidence="4 13" id="KW-0378">Hydrolase</keyword>
<dbReference type="CDD" id="cd17932">
    <property type="entry name" value="DEXQc_UvrD"/>
    <property type="match status" value="1"/>
</dbReference>
<keyword evidence="3 13" id="KW-0227">DNA damage</keyword>
<dbReference type="GO" id="GO:0043138">
    <property type="term" value="F:3'-5' DNA helicase activity"/>
    <property type="evidence" value="ECO:0007669"/>
    <property type="project" value="UniProtKB-UniRule"/>
</dbReference>
<dbReference type="Proteomes" id="UP000254664">
    <property type="component" value="Unassembled WGS sequence"/>
</dbReference>
<proteinExistence type="inferred from homology"/>
<organism evidence="18 19">
    <name type="scientific">Clostridium putrefaciens</name>
    <dbReference type="NCBI Taxonomy" id="99675"/>
    <lineage>
        <taxon>Bacteria</taxon>
        <taxon>Bacillati</taxon>
        <taxon>Bacillota</taxon>
        <taxon>Clostridia</taxon>
        <taxon>Eubacteriales</taxon>
        <taxon>Clostridiaceae</taxon>
        <taxon>Clostridium</taxon>
    </lineage>
</organism>
<evidence type="ECO:0000256" key="2">
    <source>
        <dbReference type="ARBA" id="ARBA00022741"/>
    </source>
</evidence>
<protein>
    <recommendedName>
        <fullName evidence="13">ATP-dependent helicase/nuclease subunit A</fullName>
        <ecNumber evidence="13">3.1.-.-</ecNumber>
        <ecNumber evidence="13">5.6.2.4</ecNumber>
    </recommendedName>
    <alternativeName>
        <fullName evidence="13">ATP-dependent helicase/nuclease AddA</fullName>
    </alternativeName>
    <alternativeName>
        <fullName evidence="13">DNA 3'-5' helicase AddA</fullName>
    </alternativeName>
</protein>
<evidence type="ECO:0000256" key="5">
    <source>
        <dbReference type="ARBA" id="ARBA00022806"/>
    </source>
</evidence>
<evidence type="ECO:0000256" key="1">
    <source>
        <dbReference type="ARBA" id="ARBA00022722"/>
    </source>
</evidence>
<dbReference type="Gene3D" id="3.90.320.10">
    <property type="match status" value="1"/>
</dbReference>
<feature type="binding site" evidence="14">
    <location>
        <begin position="26"/>
        <end position="33"/>
    </location>
    <ligand>
        <name>ATP</name>
        <dbReference type="ChEBI" id="CHEBI:30616"/>
    </ligand>
</feature>
<evidence type="ECO:0000256" key="14">
    <source>
        <dbReference type="PROSITE-ProRule" id="PRU00560"/>
    </source>
</evidence>
<dbReference type="PROSITE" id="PS51217">
    <property type="entry name" value="UVRD_HELICASE_CTER"/>
    <property type="match status" value="1"/>
</dbReference>
<dbReference type="PANTHER" id="PTHR11070:SF48">
    <property type="entry name" value="ATP-DEPENDENT HELICASE_NUCLEASE SUBUNIT A"/>
    <property type="match status" value="1"/>
</dbReference>
<keyword evidence="5 13" id="KW-0347">Helicase</keyword>
<evidence type="ECO:0000256" key="4">
    <source>
        <dbReference type="ARBA" id="ARBA00022801"/>
    </source>
</evidence>
<dbReference type="InterPro" id="IPR014016">
    <property type="entry name" value="UvrD-like_ATP-bd"/>
</dbReference>
<evidence type="ECO:0000256" key="7">
    <source>
        <dbReference type="ARBA" id="ARBA00022840"/>
    </source>
</evidence>
<dbReference type="SUPFAM" id="SSF52980">
    <property type="entry name" value="Restriction endonuclease-like"/>
    <property type="match status" value="1"/>
</dbReference>
<dbReference type="InterPro" id="IPR000212">
    <property type="entry name" value="DNA_helicase_UvrD/REP"/>
</dbReference>
<keyword evidence="7 13" id="KW-0067">ATP-binding</keyword>
<dbReference type="EMBL" id="UFWZ01000001">
    <property type="protein sequence ID" value="SUY44844.1"/>
    <property type="molecule type" value="Genomic_DNA"/>
</dbReference>
<dbReference type="GO" id="GO:0003690">
    <property type="term" value="F:double-stranded DNA binding"/>
    <property type="evidence" value="ECO:0007669"/>
    <property type="project" value="UniProtKB-UniRule"/>
</dbReference>
<dbReference type="Gene3D" id="1.10.274.50">
    <property type="match status" value="1"/>
</dbReference>
<comment type="catalytic activity">
    <reaction evidence="11 13">
        <text>Couples ATP hydrolysis with the unwinding of duplex DNA by translocating in the 3'-5' direction.</text>
        <dbReference type="EC" id="5.6.2.4"/>
    </reaction>
</comment>
<keyword evidence="19" id="KW-1185">Reference proteome</keyword>
<reference evidence="18 19" key="1">
    <citation type="submission" date="2018-06" db="EMBL/GenBank/DDBJ databases">
        <authorList>
            <consortium name="Pathogen Informatics"/>
            <person name="Doyle S."/>
        </authorList>
    </citation>
    <scope>NUCLEOTIDE SEQUENCE [LARGE SCALE GENOMIC DNA]</scope>
    <source>
        <strain evidence="18 19">NCTC9836</strain>
    </source>
</reference>
<feature type="region of interest" description="Disordered" evidence="15">
    <location>
        <begin position="539"/>
        <end position="558"/>
    </location>
</feature>
<evidence type="ECO:0000259" key="16">
    <source>
        <dbReference type="PROSITE" id="PS51198"/>
    </source>
</evidence>
<evidence type="ECO:0000256" key="15">
    <source>
        <dbReference type="SAM" id="MobiDB-lite"/>
    </source>
</evidence>
<sequence length="1260" mass="146744">MMGETKWTKEQERAITKRGSNLLVAAAAGSGKTAVLVERIIRMITDKEDPVDIDKLLVVTFTNAAASEMRERIGEAISKRLDKEPDLKILQRQLTLLNRANITTMHSFCLDIIKNNFHHIDLDPNFRIADVTEAILLKQEVMEDLFEDKYENEDEHFTILMECYTTGKDDVYLKSIIDDLYDFSMSGPWPHTWLREKAEDFDIDETFDIGTSPWGKVIINNINLELKGLKEKLIDALNICEESIGLDPYKQTILEDLDVIETLIMASKEGFEEVYKVILNIKFNTIKRCSKDADKESQKRVKDLRDEVKKRTKKIAEDYFIDSPEDIKGSLKEMYIVMKSLVEVTIDFDNKYKEKKRERGLLDFNDLEHLSLEILTVVDDEGNIEPSSIAKELKVKFSEVLVDEYQDSNSVQETIINMVSRKYDDNPNVFMVGDVKQSIYRFRQAKPELFMDKYRSYSIEEDQGDDNKKILLYKNFRSRLEVIDAVNYIFKKIMSKEVGELDYDSKEALNLGASFEDIKEPYVMVGGDVELNIIDRGGKEVTESDEDEESYNANDDSLDEEELDKIQLEARLVSKRIKALINPGDGEVFKVYDKNIKAYRPIMCKDIVILMRSTSNFAPTFVEELGLESIPVYADSAAGYFQTVEVRTIMSLLQVIDNPLQDIPMISVLRSPIFSFTPEELIDLRIYNRKRYFYESLKEIANGEEEILKEDNQYKYEENLKSKCKYVIESIERWRKRSIHDSIDEFIWYLYSDTSYYGFVRAMPNGAQRQANLKILFQRARQYEKTSYKGLFNFINFINKLRKTSGDMGSAKILSENEDVVRIMSIHKSKGLEFPVVILAGCGKNFNMMDLNKPILFHEELGFGPDYIDVIKRISYSTMAKQSIRRKIKLETLSEEMRILYVAFTRAKEKLIITGSVPNIEKAAQKWCYSTMNSVEKIGPFETIKAKTYLDWIGMAMVKHPSGSVLREIADIDVENIDFKDESIWNIQLWNKDTILGEIEEIKVEEEREDIDLKENENIYKEEIERRLGYIYPYAYSSSMPANISVSDLKKQYYNEEENDSVSNMYKTKTLKKPKFLQEDKGLSPSEKGTAMHSVMQHINLDKTLNIQDIKNELSYLTIKEFLTKEEIDSVKPYKILRFFENDLGKRLLKVYNDSGNVKREMDFYMDIPSTVINKDLPKLYENEKIRLQGIIDCYFEEEDGLVLIDYKTDYVGEDGVEPIKDRYRIQLKYYEDALVKITGKKVKEKYLYLFYNEEVVKLD</sequence>
<dbReference type="FunFam" id="3.40.50.300:FF:001236">
    <property type="entry name" value="ATP-dependent helicase/nuclease subunit A"/>
    <property type="match status" value="1"/>
</dbReference>
<comment type="catalytic activity">
    <reaction evidence="12 13">
        <text>ATP + H2O = ADP + phosphate + H(+)</text>
        <dbReference type="Rhea" id="RHEA:13065"/>
        <dbReference type="ChEBI" id="CHEBI:15377"/>
        <dbReference type="ChEBI" id="CHEBI:15378"/>
        <dbReference type="ChEBI" id="CHEBI:30616"/>
        <dbReference type="ChEBI" id="CHEBI:43474"/>
        <dbReference type="ChEBI" id="CHEBI:456216"/>
        <dbReference type="EC" id="5.6.2.4"/>
    </reaction>
</comment>
<comment type="subunit">
    <text evidence="13">Heterodimer of AddA and AddB/RexB.</text>
</comment>
<dbReference type="Pfam" id="PF13361">
    <property type="entry name" value="UvrD_C"/>
    <property type="match status" value="1"/>
</dbReference>
<dbReference type="InterPro" id="IPR011604">
    <property type="entry name" value="PDDEXK-like_dom_sf"/>
</dbReference>
<evidence type="ECO:0000256" key="10">
    <source>
        <dbReference type="ARBA" id="ARBA00023235"/>
    </source>
</evidence>
<dbReference type="GO" id="GO:0000724">
    <property type="term" value="P:double-strand break repair via homologous recombination"/>
    <property type="evidence" value="ECO:0007669"/>
    <property type="project" value="UniProtKB-UniRule"/>
</dbReference>
<evidence type="ECO:0000256" key="9">
    <source>
        <dbReference type="ARBA" id="ARBA00023204"/>
    </source>
</evidence>
<dbReference type="InterPro" id="IPR038726">
    <property type="entry name" value="PDDEXK_AddAB-type"/>
</dbReference>
<feature type="domain" description="UvrD-like helicase C-terminal" evidence="17">
    <location>
        <begin position="520"/>
        <end position="831"/>
    </location>
</feature>
<evidence type="ECO:0000256" key="3">
    <source>
        <dbReference type="ARBA" id="ARBA00022763"/>
    </source>
</evidence>
<dbReference type="HAMAP" id="MF_01451">
    <property type="entry name" value="AddA"/>
    <property type="match status" value="1"/>
</dbReference>
<keyword evidence="9 13" id="KW-0234">DNA repair</keyword>
<dbReference type="EC" id="5.6.2.4" evidence="13"/>
<dbReference type="EC" id="3.1.-.-" evidence="13"/>
<gene>
    <name evidence="13 18" type="primary">addA</name>
    <name evidence="18" type="ORF">NCTC9836_00024</name>
</gene>
<evidence type="ECO:0000256" key="8">
    <source>
        <dbReference type="ARBA" id="ARBA00023125"/>
    </source>
</evidence>
<dbReference type="SUPFAM" id="SSF52540">
    <property type="entry name" value="P-loop containing nucleoside triphosphate hydrolases"/>
    <property type="match status" value="1"/>
</dbReference>
<feature type="domain" description="UvrD-like helicase ATP-binding" evidence="16">
    <location>
        <begin position="5"/>
        <end position="479"/>
    </location>
</feature>
<comment type="cofactor">
    <cofactor evidence="13">
        <name>Mg(2+)</name>
        <dbReference type="ChEBI" id="CHEBI:18420"/>
    </cofactor>
</comment>
<dbReference type="PROSITE" id="PS51198">
    <property type="entry name" value="UVRD_HELICASE_ATP_BIND"/>
    <property type="match status" value="1"/>
</dbReference>
<dbReference type="Gene3D" id="3.40.50.300">
    <property type="entry name" value="P-loop containing nucleotide triphosphate hydrolases"/>
    <property type="match status" value="4"/>
</dbReference>
<dbReference type="AlphaFoldDB" id="A0A381J440"/>
<keyword evidence="1 13" id="KW-0540">Nuclease</keyword>
<dbReference type="GO" id="GO:0005524">
    <property type="term" value="F:ATP binding"/>
    <property type="evidence" value="ECO:0007669"/>
    <property type="project" value="UniProtKB-UniRule"/>
</dbReference>
<dbReference type="GO" id="GO:0005829">
    <property type="term" value="C:cytosol"/>
    <property type="evidence" value="ECO:0007669"/>
    <property type="project" value="TreeGrafter"/>
</dbReference>
<accession>A0A381J440</accession>